<dbReference type="GO" id="GO:0046653">
    <property type="term" value="P:tetrahydrofolate metabolic process"/>
    <property type="evidence" value="ECO:0007669"/>
    <property type="project" value="InterPro"/>
</dbReference>
<name>A0A7W4IRJ7_9PROT</name>
<reference evidence="1 2" key="1">
    <citation type="submission" date="2020-04" db="EMBL/GenBank/DDBJ databases">
        <title>Description of novel Gluconacetobacter.</title>
        <authorList>
            <person name="Sombolestani A."/>
        </authorList>
    </citation>
    <scope>NUCLEOTIDE SEQUENCE [LARGE SCALE GENOMIC DNA]</scope>
    <source>
        <strain evidence="1 2">LMG 27801</strain>
    </source>
</reference>
<protein>
    <submittedName>
        <fullName evidence="1">Sarcosine oxidase subunit delta</fullName>
    </submittedName>
</protein>
<dbReference type="EMBL" id="JABEQD010000002">
    <property type="protein sequence ID" value="MBB2167677.1"/>
    <property type="molecule type" value="Genomic_DNA"/>
</dbReference>
<evidence type="ECO:0000313" key="2">
    <source>
        <dbReference type="Proteomes" id="UP000559860"/>
    </source>
</evidence>
<keyword evidence="2" id="KW-1185">Reference proteome</keyword>
<sequence>MLLIDCPYCGPRAEIEFAYGGEAHIARPAADVSEAEWSAFLYLRDNTKGVLAERWRHSHGCGRFFNALRDTRTDQFHAFYEIGMPRPDVRDAV</sequence>
<evidence type="ECO:0000313" key="1">
    <source>
        <dbReference type="EMBL" id="MBB2167677.1"/>
    </source>
</evidence>
<dbReference type="Gene3D" id="3.30.2270.10">
    <property type="entry name" value="Folate-binding superfamily"/>
    <property type="match status" value="1"/>
</dbReference>
<dbReference type="NCBIfam" id="TIGR01374">
    <property type="entry name" value="soxD"/>
    <property type="match status" value="1"/>
</dbReference>
<dbReference type="InterPro" id="IPR006279">
    <property type="entry name" value="SoxD"/>
</dbReference>
<dbReference type="GO" id="GO:0008115">
    <property type="term" value="F:sarcosine oxidase activity"/>
    <property type="evidence" value="ECO:0007669"/>
    <property type="project" value="InterPro"/>
</dbReference>
<gene>
    <name evidence="1" type="ORF">HLH36_04795</name>
</gene>
<accession>A0A7W4IRJ7</accession>
<dbReference type="RefSeq" id="WP_182985290.1">
    <property type="nucleotide sequence ID" value="NZ_JABEQD010000002.1"/>
</dbReference>
<dbReference type="InterPro" id="IPR038561">
    <property type="entry name" value="SoxD_sf"/>
</dbReference>
<dbReference type="AlphaFoldDB" id="A0A7W4IRJ7"/>
<organism evidence="1 2">
    <name type="scientific">Gluconacetobacter aggeris</name>
    <dbReference type="NCBI Taxonomy" id="1286186"/>
    <lineage>
        <taxon>Bacteria</taxon>
        <taxon>Pseudomonadati</taxon>
        <taxon>Pseudomonadota</taxon>
        <taxon>Alphaproteobacteria</taxon>
        <taxon>Acetobacterales</taxon>
        <taxon>Acetobacteraceae</taxon>
        <taxon>Gluconacetobacter</taxon>
    </lineage>
</organism>
<dbReference type="Proteomes" id="UP000559860">
    <property type="component" value="Unassembled WGS sequence"/>
</dbReference>
<comment type="caution">
    <text evidence="1">The sequence shown here is derived from an EMBL/GenBank/DDBJ whole genome shotgun (WGS) entry which is preliminary data.</text>
</comment>
<proteinExistence type="predicted"/>
<dbReference type="Pfam" id="PF04267">
    <property type="entry name" value="SoxD"/>
    <property type="match status" value="1"/>
</dbReference>